<evidence type="ECO:0000313" key="3">
    <source>
        <dbReference type="Proteomes" id="UP000032142"/>
    </source>
</evidence>
<dbReference type="Proteomes" id="UP000032142">
    <property type="component" value="Unassembled WGS sequence"/>
</dbReference>
<organism evidence="2 3">
    <name type="scientific">Gossypium arboreum</name>
    <name type="common">Tree cotton</name>
    <name type="synonym">Gossypium nanking</name>
    <dbReference type="NCBI Taxonomy" id="29729"/>
    <lineage>
        <taxon>Eukaryota</taxon>
        <taxon>Viridiplantae</taxon>
        <taxon>Streptophyta</taxon>
        <taxon>Embryophyta</taxon>
        <taxon>Tracheophyta</taxon>
        <taxon>Spermatophyta</taxon>
        <taxon>Magnoliopsida</taxon>
        <taxon>eudicotyledons</taxon>
        <taxon>Gunneridae</taxon>
        <taxon>Pentapetalae</taxon>
        <taxon>rosids</taxon>
        <taxon>malvids</taxon>
        <taxon>Malvales</taxon>
        <taxon>Malvaceae</taxon>
        <taxon>Malvoideae</taxon>
        <taxon>Gossypium</taxon>
    </lineage>
</organism>
<evidence type="ECO:0000256" key="1">
    <source>
        <dbReference type="SAM" id="MobiDB-lite"/>
    </source>
</evidence>
<proteinExistence type="predicted"/>
<feature type="region of interest" description="Disordered" evidence="1">
    <location>
        <begin position="1"/>
        <end position="24"/>
    </location>
</feature>
<name>A0A0B0P968_GOSAR</name>
<sequence>MGQRTKSTQPGLSHTGRPHGSVPLVSLDHRLKQSRTGVSLLSPSLVQFKKGQF</sequence>
<dbReference type="AlphaFoldDB" id="A0A0B0P968"/>
<dbReference type="EMBL" id="KN418555">
    <property type="protein sequence ID" value="KHG21437.1"/>
    <property type="molecule type" value="Genomic_DNA"/>
</dbReference>
<evidence type="ECO:0000313" key="2">
    <source>
        <dbReference type="EMBL" id="KHG21437.1"/>
    </source>
</evidence>
<accession>A0A0B0P968</accession>
<gene>
    <name evidence="2" type="ORF">F383_28417</name>
</gene>
<protein>
    <submittedName>
        <fullName evidence="2">Uncharacterized protein</fullName>
    </submittedName>
</protein>
<reference evidence="3" key="1">
    <citation type="submission" date="2014-09" db="EMBL/GenBank/DDBJ databases">
        <authorList>
            <person name="Mudge J."/>
            <person name="Ramaraj T."/>
            <person name="Lindquist I.E."/>
            <person name="Bharti A.K."/>
            <person name="Sundararajan A."/>
            <person name="Cameron C.T."/>
            <person name="Woodward J.E."/>
            <person name="May G.D."/>
            <person name="Brubaker C."/>
            <person name="Broadhvest J."/>
            <person name="Wilkins T.A."/>
        </authorList>
    </citation>
    <scope>NUCLEOTIDE SEQUENCE</scope>
    <source>
        <strain evidence="3">cv. AKA8401</strain>
    </source>
</reference>
<feature type="compositionally biased region" description="Polar residues" evidence="1">
    <location>
        <begin position="1"/>
        <end position="12"/>
    </location>
</feature>
<keyword evidence="3" id="KW-1185">Reference proteome</keyword>